<name>A0A0E9TX80_ANGAN</name>
<protein>
    <submittedName>
        <fullName evidence="1">Uncharacterized protein</fullName>
    </submittedName>
</protein>
<accession>A0A0E9TX80</accession>
<dbReference type="EMBL" id="GBXM01051042">
    <property type="protein sequence ID" value="JAH57535.1"/>
    <property type="molecule type" value="Transcribed_RNA"/>
</dbReference>
<organism evidence="1">
    <name type="scientific">Anguilla anguilla</name>
    <name type="common">European freshwater eel</name>
    <name type="synonym">Muraena anguilla</name>
    <dbReference type="NCBI Taxonomy" id="7936"/>
    <lineage>
        <taxon>Eukaryota</taxon>
        <taxon>Metazoa</taxon>
        <taxon>Chordata</taxon>
        <taxon>Craniata</taxon>
        <taxon>Vertebrata</taxon>
        <taxon>Euteleostomi</taxon>
        <taxon>Actinopterygii</taxon>
        <taxon>Neopterygii</taxon>
        <taxon>Teleostei</taxon>
        <taxon>Anguilliformes</taxon>
        <taxon>Anguillidae</taxon>
        <taxon>Anguilla</taxon>
    </lineage>
</organism>
<sequence length="24" mass="3048">MARGYIWFHIRHNRRHLIRKGDDV</sequence>
<dbReference type="AlphaFoldDB" id="A0A0E9TX80"/>
<proteinExistence type="predicted"/>
<reference evidence="1" key="2">
    <citation type="journal article" date="2015" name="Fish Shellfish Immunol.">
        <title>Early steps in the European eel (Anguilla anguilla)-Vibrio vulnificus interaction in the gills: Role of the RtxA13 toxin.</title>
        <authorList>
            <person name="Callol A."/>
            <person name="Pajuelo D."/>
            <person name="Ebbesson L."/>
            <person name="Teles M."/>
            <person name="MacKenzie S."/>
            <person name="Amaro C."/>
        </authorList>
    </citation>
    <scope>NUCLEOTIDE SEQUENCE</scope>
</reference>
<evidence type="ECO:0000313" key="1">
    <source>
        <dbReference type="EMBL" id="JAH57535.1"/>
    </source>
</evidence>
<reference evidence="1" key="1">
    <citation type="submission" date="2014-11" db="EMBL/GenBank/DDBJ databases">
        <authorList>
            <person name="Amaro Gonzalez C."/>
        </authorList>
    </citation>
    <scope>NUCLEOTIDE SEQUENCE</scope>
</reference>